<accession>A0ABU5KBB4</accession>
<gene>
    <name evidence="1" type="ORF">SFC79_08100</name>
</gene>
<reference evidence="1 2" key="1">
    <citation type="submission" date="2023-11" db="EMBL/GenBank/DDBJ databases">
        <title>Novel species in genus Nocardioides.</title>
        <authorList>
            <person name="Zhou H."/>
        </authorList>
    </citation>
    <scope>NUCLEOTIDE SEQUENCE [LARGE SCALE GENOMIC DNA]</scope>
    <source>
        <strain evidence="1 2">S-58</strain>
    </source>
</reference>
<evidence type="ECO:0000313" key="2">
    <source>
        <dbReference type="Proteomes" id="UP001291999"/>
    </source>
</evidence>
<protein>
    <submittedName>
        <fullName evidence="1">Uncharacterized protein</fullName>
    </submittedName>
</protein>
<dbReference type="RefSeq" id="WP_172273372.1">
    <property type="nucleotide sequence ID" value="NZ_CP141058.1"/>
</dbReference>
<sequence>MSTEEQVDVVLRGGAGDGMLAVADAAGAAVSFEDVGGGSITYVPTDRSEEHDGRQMAVYEPAT</sequence>
<evidence type="ECO:0000313" key="1">
    <source>
        <dbReference type="EMBL" id="MDZ5661720.1"/>
    </source>
</evidence>
<dbReference type="Proteomes" id="UP001291999">
    <property type="component" value="Unassembled WGS sequence"/>
</dbReference>
<dbReference type="EMBL" id="JAXQPW010000002">
    <property type="protein sequence ID" value="MDZ5661720.1"/>
    <property type="molecule type" value="Genomic_DNA"/>
</dbReference>
<proteinExistence type="predicted"/>
<comment type="caution">
    <text evidence="1">The sequence shown here is derived from an EMBL/GenBank/DDBJ whole genome shotgun (WGS) entry which is preliminary data.</text>
</comment>
<organism evidence="1 2">
    <name type="scientific">Nocardioides renjunii</name>
    <dbReference type="NCBI Taxonomy" id="3095075"/>
    <lineage>
        <taxon>Bacteria</taxon>
        <taxon>Bacillati</taxon>
        <taxon>Actinomycetota</taxon>
        <taxon>Actinomycetes</taxon>
        <taxon>Propionibacteriales</taxon>
        <taxon>Nocardioidaceae</taxon>
        <taxon>Nocardioides</taxon>
    </lineage>
</organism>
<name>A0ABU5KBB4_9ACTN</name>
<keyword evidence="2" id="KW-1185">Reference proteome</keyword>